<evidence type="ECO:0000313" key="2">
    <source>
        <dbReference type="Proteomes" id="UP001060085"/>
    </source>
</evidence>
<accession>A0ACC0AZ57</accession>
<protein>
    <submittedName>
        <fullName evidence="1">Uncharacterized protein</fullName>
    </submittedName>
</protein>
<keyword evidence="2" id="KW-1185">Reference proteome</keyword>
<name>A0ACC0AZ57_CATRO</name>
<evidence type="ECO:0000313" key="1">
    <source>
        <dbReference type="EMBL" id="KAI5666327.1"/>
    </source>
</evidence>
<dbReference type="EMBL" id="CM044704">
    <property type="protein sequence ID" value="KAI5666327.1"/>
    <property type="molecule type" value="Genomic_DNA"/>
</dbReference>
<sequence length="143" mass="16572">MTSNFILKLILHLVANDPEIPVLNVIQEVQVLLQTGCMYKRAWYARKFATERVFGSWETTFSILPKYLQAMKDSNLGTVHFYMVKSPIRLNDTNNNVYTLKMNEKSCSFGKWQEHTLPCSHALAVCRDNGTRPDTYVLDTYSW</sequence>
<proteinExistence type="predicted"/>
<reference evidence="2" key="1">
    <citation type="journal article" date="2023" name="Nat. Plants">
        <title>Single-cell RNA sequencing provides a high-resolution roadmap for understanding the multicellular compartmentation of specialized metabolism.</title>
        <authorList>
            <person name="Sun S."/>
            <person name="Shen X."/>
            <person name="Li Y."/>
            <person name="Li Y."/>
            <person name="Wang S."/>
            <person name="Li R."/>
            <person name="Zhang H."/>
            <person name="Shen G."/>
            <person name="Guo B."/>
            <person name="Wei J."/>
            <person name="Xu J."/>
            <person name="St-Pierre B."/>
            <person name="Chen S."/>
            <person name="Sun C."/>
        </authorList>
    </citation>
    <scope>NUCLEOTIDE SEQUENCE [LARGE SCALE GENOMIC DNA]</scope>
</reference>
<dbReference type="Proteomes" id="UP001060085">
    <property type="component" value="Linkage Group LG04"/>
</dbReference>
<comment type="caution">
    <text evidence="1">The sequence shown here is derived from an EMBL/GenBank/DDBJ whole genome shotgun (WGS) entry which is preliminary data.</text>
</comment>
<gene>
    <name evidence="1" type="ORF">M9H77_16180</name>
</gene>
<organism evidence="1 2">
    <name type="scientific">Catharanthus roseus</name>
    <name type="common">Madagascar periwinkle</name>
    <name type="synonym">Vinca rosea</name>
    <dbReference type="NCBI Taxonomy" id="4058"/>
    <lineage>
        <taxon>Eukaryota</taxon>
        <taxon>Viridiplantae</taxon>
        <taxon>Streptophyta</taxon>
        <taxon>Embryophyta</taxon>
        <taxon>Tracheophyta</taxon>
        <taxon>Spermatophyta</taxon>
        <taxon>Magnoliopsida</taxon>
        <taxon>eudicotyledons</taxon>
        <taxon>Gunneridae</taxon>
        <taxon>Pentapetalae</taxon>
        <taxon>asterids</taxon>
        <taxon>lamiids</taxon>
        <taxon>Gentianales</taxon>
        <taxon>Apocynaceae</taxon>
        <taxon>Rauvolfioideae</taxon>
        <taxon>Vinceae</taxon>
        <taxon>Catharanthinae</taxon>
        <taxon>Catharanthus</taxon>
    </lineage>
</organism>